<dbReference type="Proteomes" id="UP000219285">
    <property type="component" value="Chromosome"/>
</dbReference>
<dbReference type="KEGG" id="apel:CA267_003490"/>
<evidence type="ECO:0000313" key="2">
    <source>
        <dbReference type="EMBL" id="QJR79912.1"/>
    </source>
</evidence>
<dbReference type="EMBL" id="CP052766">
    <property type="protein sequence ID" value="QJR79912.1"/>
    <property type="molecule type" value="Genomic_DNA"/>
</dbReference>
<accession>A0A6M4M9U1</accession>
<reference evidence="3" key="1">
    <citation type="submission" date="2014-12" db="EMBL/GenBank/DDBJ databases">
        <title>Complete genome sequence of a multi-drug resistant Klebsiella pneumoniae.</title>
        <authorList>
            <person name="Hua X."/>
            <person name="Chen Q."/>
            <person name="Li X."/>
            <person name="Feng Y."/>
            <person name="Ruan Z."/>
            <person name="Yu Y."/>
        </authorList>
    </citation>
    <scope>NUCLEOTIDE SEQUENCE [LARGE SCALE GENOMIC DNA]</scope>
    <source>
        <strain evidence="3">5.12</strain>
    </source>
</reference>
<dbReference type="SUPFAM" id="SSF69304">
    <property type="entry name" value="Tricorn protease N-terminal domain"/>
    <property type="match status" value="1"/>
</dbReference>
<keyword evidence="3" id="KW-1185">Reference proteome</keyword>
<evidence type="ECO:0008006" key="4">
    <source>
        <dbReference type="Google" id="ProtNLM"/>
    </source>
</evidence>
<organism evidence="2 3">
    <name type="scientific">Alteromonas pelagimontana</name>
    <dbReference type="NCBI Taxonomy" id="1858656"/>
    <lineage>
        <taxon>Bacteria</taxon>
        <taxon>Pseudomonadati</taxon>
        <taxon>Pseudomonadota</taxon>
        <taxon>Gammaproteobacteria</taxon>
        <taxon>Alteromonadales</taxon>
        <taxon>Alteromonadaceae</taxon>
        <taxon>Alteromonas/Salinimonas group</taxon>
        <taxon>Alteromonas</taxon>
    </lineage>
</organism>
<dbReference type="RefSeq" id="WP_075608771.1">
    <property type="nucleotide sequence ID" value="NZ_CP052766.1"/>
</dbReference>
<feature type="chain" id="PRO_5028984674" description="WD40 repeat domain-containing protein" evidence="1">
    <location>
        <begin position="20"/>
        <end position="326"/>
    </location>
</feature>
<sequence>MKYLRIFFLLLCSSGYAYGQVSNSNLWLFSLTYNDENVAVKQAQKLTDTDSYTNQPHFLPGDIRLYYTQSFPVGASEQTDILLYDPVHRYHLPVTHTAESEYSPTPMPAQQAGFSVIRVAEDNKQWLWQYSEEGESVGKIFAVEPVGYHVWIDNNDALAFILGEPNILMRLRNDSKSQVVDEDIGPSLWAIPGTALFSYTKNPAPDTQPWTLMAYDPKLDSTTVLVTLPRDAYYVAWTHKGQALTAVGSQLLVWDFTEPVQDRRPQLGDAVEAQQGNLPSKAETGPNAVASEWQPWLNIAEYCPKGATRTAMSADNGDYLAVVCAE</sequence>
<feature type="signal peptide" evidence="1">
    <location>
        <begin position="1"/>
        <end position="19"/>
    </location>
</feature>
<reference evidence="2 3" key="2">
    <citation type="submission" date="2020-04" db="EMBL/GenBank/DDBJ databases">
        <title>Complete genome sequence of Alteromonas pelagimontana 5.12T.</title>
        <authorList>
            <person name="Sinha R.K."/>
            <person name="Krishnan K.P."/>
            <person name="Kurian J.P."/>
        </authorList>
    </citation>
    <scope>NUCLEOTIDE SEQUENCE [LARGE SCALE GENOMIC DNA]</scope>
    <source>
        <strain evidence="2 3">5.12</strain>
    </source>
</reference>
<proteinExistence type="predicted"/>
<dbReference type="OrthoDB" id="9797498at2"/>
<evidence type="ECO:0000256" key="1">
    <source>
        <dbReference type="SAM" id="SignalP"/>
    </source>
</evidence>
<keyword evidence="1" id="KW-0732">Signal</keyword>
<dbReference type="AlphaFoldDB" id="A0A6M4M9U1"/>
<protein>
    <recommendedName>
        <fullName evidence="4">WD40 repeat domain-containing protein</fullName>
    </recommendedName>
</protein>
<name>A0A6M4M9U1_9ALTE</name>
<gene>
    <name evidence="2" type="ORF">CA267_003490</name>
</gene>
<evidence type="ECO:0000313" key="3">
    <source>
        <dbReference type="Proteomes" id="UP000219285"/>
    </source>
</evidence>